<dbReference type="InterPro" id="IPR045031">
    <property type="entry name" value="DHP_synth-like"/>
</dbReference>
<keyword evidence="15" id="KW-1185">Reference proteome</keyword>
<evidence type="ECO:0000256" key="11">
    <source>
        <dbReference type="ARBA" id="ARBA00030193"/>
    </source>
</evidence>
<dbReference type="NCBIfam" id="TIGR01496">
    <property type="entry name" value="DHPS"/>
    <property type="match status" value="1"/>
</dbReference>
<evidence type="ECO:0000256" key="1">
    <source>
        <dbReference type="ARBA" id="ARBA00000012"/>
    </source>
</evidence>
<keyword evidence="8 12" id="KW-0479">Metal-binding</keyword>
<protein>
    <recommendedName>
        <fullName evidence="6 12">Dihydropteroate synthase</fullName>
        <shortName evidence="12">DHPS</shortName>
        <ecNumber evidence="5 12">2.5.1.15</ecNumber>
    </recommendedName>
    <alternativeName>
        <fullName evidence="11 12">Dihydropteroate pyrophosphorylase</fullName>
    </alternativeName>
</protein>
<evidence type="ECO:0000256" key="3">
    <source>
        <dbReference type="ARBA" id="ARBA00004763"/>
    </source>
</evidence>
<dbReference type="EMBL" id="JAFBIT010000002">
    <property type="protein sequence ID" value="MCF2652388.1"/>
    <property type="molecule type" value="Genomic_DNA"/>
</dbReference>
<evidence type="ECO:0000256" key="12">
    <source>
        <dbReference type="RuleBase" id="RU361205"/>
    </source>
</evidence>
<evidence type="ECO:0000313" key="15">
    <source>
        <dbReference type="Proteomes" id="UP001299220"/>
    </source>
</evidence>
<evidence type="ECO:0000256" key="5">
    <source>
        <dbReference type="ARBA" id="ARBA00012458"/>
    </source>
</evidence>
<reference evidence="14 15" key="1">
    <citation type="submission" date="2020-12" db="EMBL/GenBank/DDBJ databases">
        <title>Whole genome sequences of gut porcine anaerobes.</title>
        <authorList>
            <person name="Kubasova T."/>
            <person name="Jahodarova E."/>
            <person name="Rychlik I."/>
        </authorList>
    </citation>
    <scope>NUCLEOTIDE SEQUENCE [LARGE SCALE GENOMIC DNA]</scope>
    <source>
        <strain evidence="14 15">An867</strain>
    </source>
</reference>
<comment type="function">
    <text evidence="12">Catalyzes the condensation of para-aminobenzoate (pABA) with 6-hydroxymethyl-7,8-dihydropterin diphosphate (DHPt-PP) to form 7,8-dihydropteroate (H2Pte), the immediate precursor of folate derivatives.</text>
</comment>
<evidence type="ECO:0000256" key="8">
    <source>
        <dbReference type="ARBA" id="ARBA00022723"/>
    </source>
</evidence>
<name>A0ABS9CP32_9FIRM</name>
<comment type="pathway">
    <text evidence="3 12">Cofactor biosynthesis; tetrahydrofolate biosynthesis; 7,8-dihydrofolate from 2-amino-4-hydroxy-6-hydroxymethyl-7,8-dihydropteridine diphosphate and 4-aminobenzoate: step 1/2.</text>
</comment>
<accession>A0ABS9CP32</accession>
<evidence type="ECO:0000313" key="14">
    <source>
        <dbReference type="EMBL" id="MCF2652388.1"/>
    </source>
</evidence>
<comment type="similarity">
    <text evidence="4 12">Belongs to the DHPS family.</text>
</comment>
<keyword evidence="10 12" id="KW-0289">Folate biosynthesis</keyword>
<evidence type="ECO:0000256" key="4">
    <source>
        <dbReference type="ARBA" id="ARBA00009503"/>
    </source>
</evidence>
<comment type="cofactor">
    <cofactor evidence="2 12">
        <name>Mg(2+)</name>
        <dbReference type="ChEBI" id="CHEBI:18420"/>
    </cofactor>
</comment>
<gene>
    <name evidence="14" type="primary">folP</name>
    <name evidence="14" type="ORF">JQM67_07220</name>
</gene>
<keyword evidence="7 12" id="KW-0808">Transferase</keyword>
<dbReference type="Proteomes" id="UP001299220">
    <property type="component" value="Unassembled WGS sequence"/>
</dbReference>
<comment type="caution">
    <text evidence="14">The sequence shown here is derived from an EMBL/GenBank/DDBJ whole genome shotgun (WGS) entry which is preliminary data.</text>
</comment>
<evidence type="ECO:0000256" key="7">
    <source>
        <dbReference type="ARBA" id="ARBA00022679"/>
    </source>
</evidence>
<evidence type="ECO:0000256" key="9">
    <source>
        <dbReference type="ARBA" id="ARBA00022842"/>
    </source>
</evidence>
<dbReference type="Gene3D" id="3.20.20.20">
    <property type="entry name" value="Dihydropteroate synthase-like"/>
    <property type="match status" value="1"/>
</dbReference>
<dbReference type="EC" id="2.5.1.15" evidence="5 12"/>
<dbReference type="PROSITE" id="PS50972">
    <property type="entry name" value="PTERIN_BINDING"/>
    <property type="match status" value="1"/>
</dbReference>
<dbReference type="CDD" id="cd00739">
    <property type="entry name" value="DHPS"/>
    <property type="match status" value="1"/>
</dbReference>
<dbReference type="InterPro" id="IPR006390">
    <property type="entry name" value="DHP_synth_dom"/>
</dbReference>
<evidence type="ECO:0000256" key="10">
    <source>
        <dbReference type="ARBA" id="ARBA00022909"/>
    </source>
</evidence>
<dbReference type="PROSITE" id="PS00792">
    <property type="entry name" value="DHPS_1"/>
    <property type="match status" value="1"/>
</dbReference>
<organism evidence="14 15">
    <name type="scientific">Anaeromassilibacillus senegalensis</name>
    <dbReference type="NCBI Taxonomy" id="1673717"/>
    <lineage>
        <taxon>Bacteria</taxon>
        <taxon>Bacillati</taxon>
        <taxon>Bacillota</taxon>
        <taxon>Clostridia</taxon>
        <taxon>Eubacteriales</taxon>
        <taxon>Acutalibacteraceae</taxon>
        <taxon>Anaeromassilibacillus</taxon>
    </lineage>
</organism>
<evidence type="ECO:0000256" key="6">
    <source>
        <dbReference type="ARBA" id="ARBA00016919"/>
    </source>
</evidence>
<dbReference type="PANTHER" id="PTHR20941:SF1">
    <property type="entry name" value="FOLIC ACID SYNTHESIS PROTEIN FOL1"/>
    <property type="match status" value="1"/>
</dbReference>
<dbReference type="InterPro" id="IPR011005">
    <property type="entry name" value="Dihydropteroate_synth-like_sf"/>
</dbReference>
<dbReference type="SUPFAM" id="SSF51717">
    <property type="entry name" value="Dihydropteroate synthetase-like"/>
    <property type="match status" value="1"/>
</dbReference>
<feature type="domain" description="Pterin-binding" evidence="13">
    <location>
        <begin position="16"/>
        <end position="265"/>
    </location>
</feature>
<evidence type="ECO:0000259" key="13">
    <source>
        <dbReference type="PROSITE" id="PS50972"/>
    </source>
</evidence>
<sequence>METFFAAGKRFPLNRTYVMGILNVTPDSFSDGGLYFDPAVAVRRAKEMEREGVDIVDIGGQSTRPGSTRISPEEEWGRIEAVVRAVVSETTLAVSIDTFYPAVAEKALDCGAHIINDVTGFSPEMWRAVEKSDCGCVVMHPGDPNNLAGSAGDILETVRAFFERKAGEAARHNIARERLCFDPGIGFGKTNEQNLELIANPDKLRVPGTALLMAASRKRVIGSVCGNPPFEQRMAGTVAAHTASVLWGADMVRAHDTFEAVQAARVADALKRYRKD</sequence>
<dbReference type="PROSITE" id="PS00793">
    <property type="entry name" value="DHPS_2"/>
    <property type="match status" value="1"/>
</dbReference>
<proteinExistence type="inferred from homology"/>
<dbReference type="RefSeq" id="WP_235323444.1">
    <property type="nucleotide sequence ID" value="NZ_JAFBIT010000002.1"/>
</dbReference>
<dbReference type="Pfam" id="PF00809">
    <property type="entry name" value="Pterin_bind"/>
    <property type="match status" value="1"/>
</dbReference>
<comment type="catalytic activity">
    <reaction evidence="1">
        <text>(7,8-dihydropterin-6-yl)methyl diphosphate + 4-aminobenzoate = 7,8-dihydropteroate + diphosphate</text>
        <dbReference type="Rhea" id="RHEA:19949"/>
        <dbReference type="ChEBI" id="CHEBI:17836"/>
        <dbReference type="ChEBI" id="CHEBI:17839"/>
        <dbReference type="ChEBI" id="CHEBI:33019"/>
        <dbReference type="ChEBI" id="CHEBI:72950"/>
        <dbReference type="EC" id="2.5.1.15"/>
    </reaction>
</comment>
<dbReference type="InterPro" id="IPR000489">
    <property type="entry name" value="Pterin-binding_dom"/>
</dbReference>
<dbReference type="PANTHER" id="PTHR20941">
    <property type="entry name" value="FOLATE SYNTHESIS PROTEINS"/>
    <property type="match status" value="1"/>
</dbReference>
<dbReference type="GO" id="GO:0004156">
    <property type="term" value="F:dihydropteroate synthase activity"/>
    <property type="evidence" value="ECO:0007669"/>
    <property type="project" value="UniProtKB-EC"/>
</dbReference>
<keyword evidence="9 12" id="KW-0460">Magnesium</keyword>
<evidence type="ECO:0000256" key="2">
    <source>
        <dbReference type="ARBA" id="ARBA00001946"/>
    </source>
</evidence>